<keyword evidence="3 7" id="KW-0812">Transmembrane</keyword>
<dbReference type="InterPro" id="IPR001594">
    <property type="entry name" value="Palmitoyltrfase_DHHC"/>
</dbReference>
<evidence type="ECO:0000313" key="9">
    <source>
        <dbReference type="Proteomes" id="UP000694843"/>
    </source>
</evidence>
<evidence type="ECO:0000256" key="4">
    <source>
        <dbReference type="ARBA" id="ARBA00022989"/>
    </source>
</evidence>
<protein>
    <recommendedName>
        <fullName evidence="7">Palmitoyltransferase</fullName>
        <ecNumber evidence="7">2.3.1.225</ecNumber>
    </recommendedName>
</protein>
<evidence type="ECO:0000256" key="5">
    <source>
        <dbReference type="ARBA" id="ARBA00023136"/>
    </source>
</evidence>
<evidence type="ECO:0000256" key="7">
    <source>
        <dbReference type="RuleBase" id="RU079119"/>
    </source>
</evidence>
<dbReference type="PROSITE" id="PS50216">
    <property type="entry name" value="DHHC"/>
    <property type="match status" value="1"/>
</dbReference>
<dbReference type="AlphaFoldDB" id="A0A8B7NLA7"/>
<dbReference type="RefSeq" id="XP_018014449.1">
    <property type="nucleotide sequence ID" value="XM_018158960.2"/>
</dbReference>
<dbReference type="GO" id="GO:0016020">
    <property type="term" value="C:membrane"/>
    <property type="evidence" value="ECO:0007669"/>
    <property type="project" value="UniProtKB-SubCell"/>
</dbReference>
<dbReference type="Proteomes" id="UP000694843">
    <property type="component" value="Unplaced"/>
</dbReference>
<keyword evidence="4 7" id="KW-1133">Transmembrane helix</keyword>
<evidence type="ECO:0000256" key="1">
    <source>
        <dbReference type="ARBA" id="ARBA00004141"/>
    </source>
</evidence>
<accession>A0A8B7NLA7</accession>
<feature type="transmembrane region" description="Helical" evidence="7">
    <location>
        <begin position="224"/>
        <end position="246"/>
    </location>
</feature>
<sequence length="309" mass="34367">MYNSAGNGGYQMVGGQIKDTHNRCFGGRFWCVRDICGIICAVMTWLLVVYADIVVVLVICSSGGSSSNGNNANAHYTPASSLSAYSVINFIIFNLLAFLALASHTRAMLSDPGAVPKGNATRENIELLGLQEGQVIFKCPKCISIKPVRAHHCSVCQRCIRKMDHHCPWVNNCVGENNQKFFVLFTLYIALLSLHGLLLGGYHFVTCVGSEWRHCSSVSPPATVVLLLFLIFESLLFAIFTAVMFFSQLSAIWNDETGIEQLKKEQGTWERKSRWRSVQSVFGRFSVSWLNPFTLPPLSVRHQPFSYAV</sequence>
<evidence type="ECO:0000313" key="10">
    <source>
        <dbReference type="RefSeq" id="XP_018014449.1"/>
    </source>
</evidence>
<evidence type="ECO:0000256" key="6">
    <source>
        <dbReference type="ARBA" id="ARBA00023315"/>
    </source>
</evidence>
<dbReference type="GO" id="GO:0019706">
    <property type="term" value="F:protein-cysteine S-palmitoyltransferase activity"/>
    <property type="evidence" value="ECO:0007669"/>
    <property type="project" value="UniProtKB-EC"/>
</dbReference>
<proteinExistence type="inferred from homology"/>
<comment type="catalytic activity">
    <reaction evidence="7">
        <text>L-cysteinyl-[protein] + hexadecanoyl-CoA = S-hexadecanoyl-L-cysteinyl-[protein] + CoA</text>
        <dbReference type="Rhea" id="RHEA:36683"/>
        <dbReference type="Rhea" id="RHEA-COMP:10131"/>
        <dbReference type="Rhea" id="RHEA-COMP:11032"/>
        <dbReference type="ChEBI" id="CHEBI:29950"/>
        <dbReference type="ChEBI" id="CHEBI:57287"/>
        <dbReference type="ChEBI" id="CHEBI:57379"/>
        <dbReference type="ChEBI" id="CHEBI:74151"/>
        <dbReference type="EC" id="2.3.1.225"/>
    </reaction>
</comment>
<comment type="similarity">
    <text evidence="7">Belongs to the DHHC palmitoyltransferase family.</text>
</comment>
<gene>
    <name evidence="10" type="primary">LOC108671413</name>
</gene>
<dbReference type="PANTHER" id="PTHR12246">
    <property type="entry name" value="PALMITOYLTRANSFERASE ZDHHC16"/>
    <property type="match status" value="1"/>
</dbReference>
<evidence type="ECO:0000256" key="3">
    <source>
        <dbReference type="ARBA" id="ARBA00022692"/>
    </source>
</evidence>
<dbReference type="Pfam" id="PF01529">
    <property type="entry name" value="DHHC"/>
    <property type="match status" value="1"/>
</dbReference>
<feature type="transmembrane region" description="Helical" evidence="7">
    <location>
        <begin position="35"/>
        <end position="59"/>
    </location>
</feature>
<feature type="transmembrane region" description="Helical" evidence="7">
    <location>
        <begin position="79"/>
        <end position="102"/>
    </location>
</feature>
<feature type="transmembrane region" description="Helical" evidence="7">
    <location>
        <begin position="181"/>
        <end position="204"/>
    </location>
</feature>
<feature type="domain" description="Palmitoyltransferase DHHC" evidence="8">
    <location>
        <begin position="139"/>
        <end position="264"/>
    </location>
</feature>
<keyword evidence="6 7" id="KW-0012">Acyltransferase</keyword>
<dbReference type="EC" id="2.3.1.225" evidence="7"/>
<dbReference type="OMA" id="SHFKAMC"/>
<evidence type="ECO:0000259" key="8">
    <source>
        <dbReference type="Pfam" id="PF01529"/>
    </source>
</evidence>
<dbReference type="OrthoDB" id="331948at2759"/>
<dbReference type="GeneID" id="108671413"/>
<name>A0A8B7NLA7_HYAAZ</name>
<keyword evidence="2 7" id="KW-0808">Transferase</keyword>
<organism evidence="9 10">
    <name type="scientific">Hyalella azteca</name>
    <name type="common">Amphipod</name>
    <dbReference type="NCBI Taxonomy" id="294128"/>
    <lineage>
        <taxon>Eukaryota</taxon>
        <taxon>Metazoa</taxon>
        <taxon>Ecdysozoa</taxon>
        <taxon>Arthropoda</taxon>
        <taxon>Crustacea</taxon>
        <taxon>Multicrustacea</taxon>
        <taxon>Malacostraca</taxon>
        <taxon>Eumalacostraca</taxon>
        <taxon>Peracarida</taxon>
        <taxon>Amphipoda</taxon>
        <taxon>Senticaudata</taxon>
        <taxon>Talitrida</taxon>
        <taxon>Talitroidea</taxon>
        <taxon>Hyalellidae</taxon>
        <taxon>Hyalella</taxon>
    </lineage>
</organism>
<keyword evidence="5 7" id="KW-0472">Membrane</keyword>
<comment type="domain">
    <text evidence="7">The DHHC domain is required for palmitoyltransferase activity.</text>
</comment>
<evidence type="ECO:0000256" key="2">
    <source>
        <dbReference type="ARBA" id="ARBA00022679"/>
    </source>
</evidence>
<comment type="subcellular location">
    <subcellularLocation>
        <location evidence="1">Membrane</location>
        <topology evidence="1">Multi-pass membrane protein</topology>
    </subcellularLocation>
</comment>
<reference evidence="10" key="1">
    <citation type="submission" date="2025-08" db="UniProtKB">
        <authorList>
            <consortium name="RefSeq"/>
        </authorList>
    </citation>
    <scope>IDENTIFICATION</scope>
    <source>
        <tissue evidence="10">Whole organism</tissue>
    </source>
</reference>
<dbReference type="KEGG" id="hazt:108671413"/>
<dbReference type="InterPro" id="IPR039859">
    <property type="entry name" value="PFA4/ZDH16/20/ERF2-like"/>
</dbReference>
<keyword evidence="9" id="KW-1185">Reference proteome</keyword>